<protein>
    <recommendedName>
        <fullName evidence="2">Glycosyl hydrolase 36 catalytic domain-containing protein</fullName>
    </recommendedName>
</protein>
<dbReference type="GO" id="GO:0005975">
    <property type="term" value="P:carbohydrate metabolic process"/>
    <property type="evidence" value="ECO:0007669"/>
    <property type="project" value="InterPro"/>
</dbReference>
<proteinExistence type="predicted"/>
<reference evidence="1" key="1">
    <citation type="journal article" date="2014" name="Front. Microbiol.">
        <title>High frequency of phylogenetically diverse reductive dehalogenase-homologous genes in deep subseafloor sedimentary metagenomes.</title>
        <authorList>
            <person name="Kawai M."/>
            <person name="Futagami T."/>
            <person name="Toyoda A."/>
            <person name="Takaki Y."/>
            <person name="Nishi S."/>
            <person name="Hori S."/>
            <person name="Arai W."/>
            <person name="Tsubouchi T."/>
            <person name="Morono Y."/>
            <person name="Uchiyama I."/>
            <person name="Ito T."/>
            <person name="Fujiyama A."/>
            <person name="Inagaki F."/>
            <person name="Takami H."/>
        </authorList>
    </citation>
    <scope>NUCLEOTIDE SEQUENCE</scope>
    <source>
        <strain evidence="1">Expedition CK06-06</strain>
    </source>
</reference>
<evidence type="ECO:0000313" key="1">
    <source>
        <dbReference type="EMBL" id="GAF81849.1"/>
    </source>
</evidence>
<sequence>IGKWFRRAWLTEDLGWVGEDQMWLEPQPWAIIGNALDDGEKKILVQSIDELVRKPSKIGARLHSKGIENIRNMGQGVNAGIWPSINGTLIWALSLVDGQMGWDEWKKNTLSYHADNFPDVWYGIWSGPDTYNSDLSKYPGQTVFDESLITGEREAVDGEELMGHIATAWTDFPVFNLHPHAWPLYDLTRLIGINFTSEGVELRPTIPQDNYKFVSSLIGLKKSVSGYSGWYNPMKEGEWKLLVILPNKEVEKIDSILINGIEKEFKVKNNQVVLSGESKINRSLSWELKFK</sequence>
<comment type="caution">
    <text evidence="1">The sequence shown here is derived from an EMBL/GenBank/DDBJ whole genome shotgun (WGS) entry which is preliminary data.</text>
</comment>
<evidence type="ECO:0008006" key="2">
    <source>
        <dbReference type="Google" id="ProtNLM"/>
    </source>
</evidence>
<gene>
    <name evidence="1" type="ORF">S01H1_16439</name>
</gene>
<accession>X0SLE5</accession>
<dbReference type="Gene3D" id="1.50.10.10">
    <property type="match status" value="1"/>
</dbReference>
<dbReference type="InterPro" id="IPR012341">
    <property type="entry name" value="6hp_glycosidase-like_sf"/>
</dbReference>
<feature type="non-terminal residue" evidence="1">
    <location>
        <position position="1"/>
    </location>
</feature>
<name>X0SLE5_9ZZZZ</name>
<organism evidence="1">
    <name type="scientific">marine sediment metagenome</name>
    <dbReference type="NCBI Taxonomy" id="412755"/>
    <lineage>
        <taxon>unclassified sequences</taxon>
        <taxon>metagenomes</taxon>
        <taxon>ecological metagenomes</taxon>
    </lineage>
</organism>
<dbReference type="AlphaFoldDB" id="X0SLE5"/>
<dbReference type="EMBL" id="BARS01008648">
    <property type="protein sequence ID" value="GAF81849.1"/>
    <property type="molecule type" value="Genomic_DNA"/>
</dbReference>